<feature type="coiled-coil region" evidence="1">
    <location>
        <begin position="273"/>
        <end position="314"/>
    </location>
</feature>
<gene>
    <name evidence="2" type="ORF">Tci_049055</name>
</gene>
<name>A0A6L2MUZ2_TANCI</name>
<proteinExistence type="predicted"/>
<comment type="caution">
    <text evidence="2">The sequence shown here is derived from an EMBL/GenBank/DDBJ whole genome shotgun (WGS) entry which is preliminary data.</text>
</comment>
<organism evidence="2">
    <name type="scientific">Tanacetum cinerariifolium</name>
    <name type="common">Dalmatian daisy</name>
    <name type="synonym">Chrysanthemum cinerariifolium</name>
    <dbReference type="NCBI Taxonomy" id="118510"/>
    <lineage>
        <taxon>Eukaryota</taxon>
        <taxon>Viridiplantae</taxon>
        <taxon>Streptophyta</taxon>
        <taxon>Embryophyta</taxon>
        <taxon>Tracheophyta</taxon>
        <taxon>Spermatophyta</taxon>
        <taxon>Magnoliopsida</taxon>
        <taxon>eudicotyledons</taxon>
        <taxon>Gunneridae</taxon>
        <taxon>Pentapetalae</taxon>
        <taxon>asterids</taxon>
        <taxon>campanulids</taxon>
        <taxon>Asterales</taxon>
        <taxon>Asteraceae</taxon>
        <taxon>Asteroideae</taxon>
        <taxon>Anthemideae</taxon>
        <taxon>Anthemidinae</taxon>
        <taxon>Tanacetum</taxon>
    </lineage>
</organism>
<accession>A0A6L2MUZ2</accession>
<reference evidence="2" key="1">
    <citation type="journal article" date="2019" name="Sci. Rep.">
        <title>Draft genome of Tanacetum cinerariifolium, the natural source of mosquito coil.</title>
        <authorList>
            <person name="Yamashiro T."/>
            <person name="Shiraishi A."/>
            <person name="Satake H."/>
            <person name="Nakayama K."/>
        </authorList>
    </citation>
    <scope>NUCLEOTIDE SEQUENCE</scope>
</reference>
<sequence>MYHDLYLGGKALVERENVGFDLTKSYLYPSFVKDLTAKGVGLRVADSHTGNHREDDFMPLETIRRFLGIIGSRSLLSSKERPLSRRGGTLRFTCLDSIPLAAPNLLPLPLCAKRMALVLKLPGSMISNSLLSSLAKRELYFSKDDEDLSFLPKEPSLGFSTSSPSMSINTKLPLVEAEPLDEANTKQILENVADSRDKEEYEVLKERKKERDKECEELRAKCEAAMADFDNNLAVNVLHEKIASLFGEVKEHNASLERMLLERKKWAGYQVSLSTLESKVASLEAEKTRLEAFKLSLRQEVEKAKRDRAEVVSKVVPYVAIELVNSDKLGMLVGKLASASVFYGRCDAFEEVAKMKEPFDLSKVKDPSTPIEALVSKKPQSFQWPTSTRTLVPIPSKVTLATTPVSHPQLWPLNNICVLSFDEFMIIAGADNCPPMLEKFMYESWKSCMELYIENRENKRIILNLVQNGPLAWPAIVEENGTTRTKKYEELSVAEKLQADCDLKATNIILQDVKLARDLHNTNYEKLYSYLEQHEAHENETRLMRERYQDPLEFATIQDNRVTMKQVERRQGQSYTGTGYKGNATSFEGNNAGGQARVVKCYNCQDGQATQTTIPNNVAFLDTYDSDCDDVSTAQVVLMANLSNYGSDVISEVAVQDTNLCAQQDSMILSMIKQMSKQMIKHVNNWEKANQEKNNESLTAKLERYKERVKTSICSNSAHVNKATSFYGDTHKQALGYQNPFYLKKAQWIKPTLYDGSVISNQHDVIPVIDDEETLILEEVSRSKMLVKQNDPISKERIL</sequence>
<feature type="coiled-coil region" evidence="1">
    <location>
        <begin position="201"/>
        <end position="228"/>
    </location>
</feature>
<evidence type="ECO:0000313" key="2">
    <source>
        <dbReference type="EMBL" id="GEU77077.1"/>
    </source>
</evidence>
<evidence type="ECO:0000256" key="1">
    <source>
        <dbReference type="SAM" id="Coils"/>
    </source>
</evidence>
<dbReference type="EMBL" id="BKCJ010007402">
    <property type="protein sequence ID" value="GEU77077.1"/>
    <property type="molecule type" value="Genomic_DNA"/>
</dbReference>
<dbReference type="AlphaFoldDB" id="A0A6L2MUZ2"/>
<protein>
    <submittedName>
        <fullName evidence="2">Uncharacterized protein</fullName>
    </submittedName>
</protein>
<keyword evidence="1" id="KW-0175">Coiled coil</keyword>